<keyword evidence="12" id="KW-0694">RNA-binding</keyword>
<evidence type="ECO:0000256" key="6">
    <source>
        <dbReference type="ARBA" id="ARBA00022664"/>
    </source>
</evidence>
<keyword evidence="19" id="KW-1185">Reference proteome</keyword>
<dbReference type="GO" id="GO:0003723">
    <property type="term" value="F:RNA binding"/>
    <property type="evidence" value="ECO:0007669"/>
    <property type="project" value="UniProtKB-KW"/>
</dbReference>
<gene>
    <name evidence="18" type="ORF">SZN_37136</name>
</gene>
<keyword evidence="10" id="KW-0862">Zinc</keyword>
<feature type="non-terminal residue" evidence="18">
    <location>
        <position position="1"/>
    </location>
</feature>
<dbReference type="PANTHER" id="PTHR30001">
    <property type="entry name" value="RIBONUCLEASE"/>
    <property type="match status" value="1"/>
</dbReference>
<feature type="region of interest" description="Disordered" evidence="16">
    <location>
        <begin position="736"/>
        <end position="941"/>
    </location>
</feature>
<dbReference type="GO" id="GO:0006397">
    <property type="term" value="P:mRNA processing"/>
    <property type="evidence" value="ECO:0007669"/>
    <property type="project" value="UniProtKB-KW"/>
</dbReference>
<dbReference type="PANTHER" id="PTHR30001:SF0">
    <property type="entry name" value="RIBONUCLEASE G"/>
    <property type="match status" value="1"/>
</dbReference>
<dbReference type="FunFam" id="2.40.50.140:FF:000066">
    <property type="entry name" value="Ribonuclease E"/>
    <property type="match status" value="1"/>
</dbReference>
<evidence type="ECO:0000256" key="14">
    <source>
        <dbReference type="ARBA" id="ARBA00066879"/>
    </source>
</evidence>
<dbReference type="GO" id="GO:0008995">
    <property type="term" value="F:ribonuclease E activity"/>
    <property type="evidence" value="ECO:0007669"/>
    <property type="project" value="UniProtKB-EC"/>
</dbReference>
<dbReference type="Proteomes" id="UP000004217">
    <property type="component" value="Unassembled WGS sequence"/>
</dbReference>
<evidence type="ECO:0000256" key="2">
    <source>
        <dbReference type="ARBA" id="ARBA00001947"/>
    </source>
</evidence>
<feature type="compositionally biased region" description="Basic and acidic residues" evidence="16">
    <location>
        <begin position="111"/>
        <end position="122"/>
    </location>
</feature>
<evidence type="ECO:0000256" key="4">
    <source>
        <dbReference type="ARBA" id="ARBA00005522"/>
    </source>
</evidence>
<feature type="compositionally biased region" description="Basic residues" evidence="16">
    <location>
        <begin position="234"/>
        <end position="243"/>
    </location>
</feature>
<evidence type="ECO:0000256" key="15">
    <source>
        <dbReference type="ARBA" id="ARBA00072999"/>
    </source>
</evidence>
<feature type="compositionally biased region" description="Acidic residues" evidence="16">
    <location>
        <begin position="189"/>
        <end position="227"/>
    </location>
</feature>
<keyword evidence="11" id="KW-0460">Magnesium</keyword>
<evidence type="ECO:0000256" key="7">
    <source>
        <dbReference type="ARBA" id="ARBA00022694"/>
    </source>
</evidence>
<dbReference type="InterPro" id="IPR003029">
    <property type="entry name" value="S1_domain"/>
</dbReference>
<dbReference type="Gene3D" id="2.40.50.140">
    <property type="entry name" value="Nucleic acid-binding proteins"/>
    <property type="match status" value="1"/>
</dbReference>
<evidence type="ECO:0000256" key="5">
    <source>
        <dbReference type="ARBA" id="ARBA00022490"/>
    </source>
</evidence>
<dbReference type="GO" id="GO:0046872">
    <property type="term" value="F:metal ion binding"/>
    <property type="evidence" value="ECO:0007669"/>
    <property type="project" value="UniProtKB-KW"/>
</dbReference>
<evidence type="ECO:0000256" key="11">
    <source>
        <dbReference type="ARBA" id="ARBA00022842"/>
    </source>
</evidence>
<feature type="compositionally biased region" description="Low complexity" evidence="16">
    <location>
        <begin position="906"/>
        <end position="941"/>
    </location>
</feature>
<dbReference type="Pfam" id="PF10150">
    <property type="entry name" value="RNase_E_G"/>
    <property type="match status" value="1"/>
</dbReference>
<accession>G2GPG9</accession>
<feature type="compositionally biased region" description="Low complexity" evidence="16">
    <location>
        <begin position="866"/>
        <end position="895"/>
    </location>
</feature>
<feature type="compositionally biased region" description="Low complexity" evidence="16">
    <location>
        <begin position="91"/>
        <end position="102"/>
    </location>
</feature>
<dbReference type="CDD" id="cd04453">
    <property type="entry name" value="S1_RNase_E"/>
    <property type="match status" value="1"/>
</dbReference>
<dbReference type="InterPro" id="IPR019307">
    <property type="entry name" value="RNA-bd_AU-1/RNase_E/G"/>
</dbReference>
<feature type="compositionally biased region" description="Acidic residues" evidence="16">
    <location>
        <begin position="773"/>
        <end position="785"/>
    </location>
</feature>
<evidence type="ECO:0000313" key="18">
    <source>
        <dbReference type="EMBL" id="EGX54596.1"/>
    </source>
</evidence>
<dbReference type="GO" id="GO:0006364">
    <property type="term" value="P:rRNA processing"/>
    <property type="evidence" value="ECO:0007669"/>
    <property type="project" value="TreeGrafter"/>
</dbReference>
<evidence type="ECO:0000256" key="8">
    <source>
        <dbReference type="ARBA" id="ARBA00022723"/>
    </source>
</evidence>
<keyword evidence="7" id="KW-0819">tRNA processing</keyword>
<feature type="region of interest" description="Disordered" evidence="16">
    <location>
        <begin position="1"/>
        <end position="306"/>
    </location>
</feature>
<feature type="compositionally biased region" description="Acidic residues" evidence="16">
    <location>
        <begin position="145"/>
        <end position="169"/>
    </location>
</feature>
<feature type="domain" description="S1 motif" evidence="17">
    <location>
        <begin position="362"/>
        <end position="439"/>
    </location>
</feature>
<evidence type="ECO:0000256" key="3">
    <source>
        <dbReference type="ARBA" id="ARBA00004496"/>
    </source>
</evidence>
<dbReference type="NCBIfam" id="TIGR00757">
    <property type="entry name" value="RNaseEG"/>
    <property type="match status" value="1"/>
</dbReference>
<comment type="cofactor">
    <cofactor evidence="1">
        <name>Mg(2+)</name>
        <dbReference type="ChEBI" id="CHEBI:18420"/>
    </cofactor>
</comment>
<proteinExistence type="inferred from homology"/>
<feature type="compositionally biased region" description="Basic and acidic residues" evidence="16">
    <location>
        <begin position="257"/>
        <end position="277"/>
    </location>
</feature>
<dbReference type="AlphaFoldDB" id="G2GPG9"/>
<dbReference type="SUPFAM" id="SSF50249">
    <property type="entry name" value="Nucleic acid-binding proteins"/>
    <property type="match status" value="1"/>
</dbReference>
<keyword evidence="8" id="KW-0479">Metal-binding</keyword>
<reference evidence="18 19" key="1">
    <citation type="submission" date="2011-08" db="EMBL/GenBank/DDBJ databases">
        <authorList>
            <person name="Lin Y."/>
            <person name="Hao X."/>
            <person name="Johnstone L."/>
            <person name="Miller S.J."/>
            <person name="Wei G."/>
            <person name="Rensing C."/>
        </authorList>
    </citation>
    <scope>NUCLEOTIDE SEQUENCE [LARGE SCALE GENOMIC DNA]</scope>
    <source>
        <strain evidence="18 19">K42</strain>
    </source>
</reference>
<feature type="compositionally biased region" description="Basic residues" evidence="16">
    <location>
        <begin position="173"/>
        <end position="185"/>
    </location>
</feature>
<evidence type="ECO:0000256" key="16">
    <source>
        <dbReference type="SAM" id="MobiDB-lite"/>
    </source>
</evidence>
<dbReference type="OrthoDB" id="9804278at2"/>
<evidence type="ECO:0000259" key="17">
    <source>
        <dbReference type="PROSITE" id="PS50126"/>
    </source>
</evidence>
<dbReference type="RefSeq" id="WP_007505705.1">
    <property type="nucleotide sequence ID" value="NZ_AGBF01000378.1"/>
</dbReference>
<protein>
    <recommendedName>
        <fullName evidence="15">Ribonuclease E</fullName>
        <ecNumber evidence="14">3.1.26.12</ecNumber>
    </recommendedName>
</protein>
<dbReference type="GO" id="GO:0008033">
    <property type="term" value="P:tRNA processing"/>
    <property type="evidence" value="ECO:0007669"/>
    <property type="project" value="UniProtKB-KW"/>
</dbReference>
<dbReference type="EC" id="3.1.26.12" evidence="14"/>
<feature type="compositionally biased region" description="Low complexity" evidence="16">
    <location>
        <begin position="808"/>
        <end position="818"/>
    </location>
</feature>
<feature type="compositionally biased region" description="Basic and acidic residues" evidence="16">
    <location>
        <begin position="289"/>
        <end position="306"/>
    </location>
</feature>
<dbReference type="InterPro" id="IPR012340">
    <property type="entry name" value="NA-bd_OB-fold"/>
</dbReference>
<dbReference type="GO" id="GO:0005737">
    <property type="term" value="C:cytoplasm"/>
    <property type="evidence" value="ECO:0007669"/>
    <property type="project" value="UniProtKB-SubCell"/>
</dbReference>
<dbReference type="EMBL" id="AGBF01000378">
    <property type="protein sequence ID" value="EGX54596.1"/>
    <property type="molecule type" value="Genomic_DNA"/>
</dbReference>
<feature type="compositionally biased region" description="Low complexity" evidence="16">
    <location>
        <begin position="1"/>
        <end position="24"/>
    </location>
</feature>
<organism evidence="18 19">
    <name type="scientific">Streptomyces zinciresistens K42</name>
    <dbReference type="NCBI Taxonomy" id="700597"/>
    <lineage>
        <taxon>Bacteria</taxon>
        <taxon>Bacillati</taxon>
        <taxon>Actinomycetota</taxon>
        <taxon>Actinomycetes</taxon>
        <taxon>Kitasatosporales</taxon>
        <taxon>Streptomycetaceae</taxon>
        <taxon>Streptomyces</taxon>
    </lineage>
</organism>
<feature type="compositionally biased region" description="Low complexity" evidence="16">
    <location>
        <begin position="41"/>
        <end position="59"/>
    </location>
</feature>
<feature type="compositionally biased region" description="Basic and acidic residues" evidence="16">
    <location>
        <begin position="853"/>
        <end position="865"/>
    </location>
</feature>
<comment type="caution">
    <text evidence="18">The sequence shown here is derived from an EMBL/GenBank/DDBJ whole genome shotgun (WGS) entry which is preliminary data.</text>
</comment>
<keyword evidence="9" id="KW-0378">Hydrolase</keyword>
<evidence type="ECO:0000256" key="10">
    <source>
        <dbReference type="ARBA" id="ARBA00022833"/>
    </source>
</evidence>
<evidence type="ECO:0000256" key="1">
    <source>
        <dbReference type="ARBA" id="ARBA00001946"/>
    </source>
</evidence>
<comment type="similarity">
    <text evidence="4">Belongs to the RNase E/G family.</text>
</comment>
<feature type="compositionally biased region" description="Low complexity" evidence="16">
    <location>
        <begin position="828"/>
        <end position="845"/>
    </location>
</feature>
<dbReference type="InterPro" id="IPR004659">
    <property type="entry name" value="RNase_E/G"/>
</dbReference>
<evidence type="ECO:0000256" key="12">
    <source>
        <dbReference type="ARBA" id="ARBA00022884"/>
    </source>
</evidence>
<comment type="subcellular location">
    <subcellularLocation>
        <location evidence="3">Cytoplasm</location>
    </subcellularLocation>
</comment>
<keyword evidence="6" id="KW-0507">mRNA processing</keyword>
<evidence type="ECO:0000256" key="9">
    <source>
        <dbReference type="ARBA" id="ARBA00022801"/>
    </source>
</evidence>
<sequence>EAAAVAGIAAEAPADGPADASEAADSGDEGAPRRRRRVARRAATGFSEPARAAAPAGSDSAEEGQRPARPSVAVFQAPVFTEPQFQTPQRAAAEAAAEAGAEAADDTDDADGTREFREEQPAAKRRRRRRGAAEETEERAGATAAEDESEEAEDATDAAEDADGEDSEETGSRRRRRRGGRRRRRGESADSDAEGTDADSDDDTAAQAEQDAEDTAEQEEEDADDAREDGSSSSRRRRRRRRRAGDSAADGEPGDGDPERTVVKVREPRPSRDRGSEPSDEVQSIKGSTRLEAKKQRRREGREQGRRRVPIITEAEFLARREAVERVMVVRQHGDRTQIGVLEDNVLVEHYVNKEQSTSYVGNVYLGKVQNVLPSMEAAFIDIGKGRNAVLYAGEVNFEALGMANGPRRIESALKSGQSVLVQVTKDPIGHKGARLTSQVSLPGRYLVYVPEGSMTGISRKLPDTERARLKTILKKIVPEDAGVIVRTAAEGASEDELRRDVERLQAQWEDIRKKSKNGGSSNAPSLLYGEPDMTVRVVRDIFNEDFSKVVVSGDEAWDTVHGYVSHVAPDLAERLQKWTSEVDVFATYRIDEQLAKALDRKVWLPSGGSLVIDRTEAMVVVDVNTGKFTGQGGNLEETVTRNNLEAAEEIVRQLRLRDLGGIIVIDFIDMVLESNRDLVLRRLLECLGRDRTKHQVAEVTSLGLVQMTRKRVGQGLLESFSETCVHCNGRGVIVHMEQPTSSGGGGKRKKRARAGAGPEHTHEAAVVTEPAETAEEEAETEAEVAAEAAEPTALPEPSFAPDEELYSSVAEAEAAVRGRARRRGGRRVSAPAGAPRKAEAAPTAQDVTVAEEIERPVQPERAAEAKAAPAAVEDAVVETPPADAPAAEEAAPAGRTRRRATRKVSAPAGSPAGAEATVVTVAEPAVSEPAAEAPVEQAPA</sequence>
<feature type="compositionally biased region" description="Low complexity" evidence="16">
    <location>
        <begin position="786"/>
        <end position="798"/>
    </location>
</feature>
<comment type="cofactor">
    <cofactor evidence="2">
        <name>Zn(2+)</name>
        <dbReference type="ChEBI" id="CHEBI:29105"/>
    </cofactor>
</comment>
<name>G2GPG9_9ACTN</name>
<feature type="non-terminal residue" evidence="18">
    <location>
        <position position="941"/>
    </location>
</feature>
<evidence type="ECO:0000313" key="19">
    <source>
        <dbReference type="Proteomes" id="UP000004217"/>
    </source>
</evidence>
<evidence type="ECO:0000256" key="13">
    <source>
        <dbReference type="ARBA" id="ARBA00050524"/>
    </source>
</evidence>
<comment type="catalytic activity">
    <reaction evidence="13">
        <text>Endonucleolytic cleavage of single-stranded RNA in A- and U-rich regions.</text>
        <dbReference type="EC" id="3.1.26.12"/>
    </reaction>
</comment>
<keyword evidence="5" id="KW-0963">Cytoplasm</keyword>
<dbReference type="PROSITE" id="PS50126">
    <property type="entry name" value="S1"/>
    <property type="match status" value="1"/>
</dbReference>
<dbReference type="SMART" id="SM00316">
    <property type="entry name" value="S1"/>
    <property type="match status" value="1"/>
</dbReference>